<dbReference type="EMBL" id="CP022196">
    <property type="protein sequence ID" value="ATG49664.1"/>
    <property type="molecule type" value="Genomic_DNA"/>
</dbReference>
<keyword evidence="2" id="KW-1185">Reference proteome</keyword>
<name>A0A291GI48_9RHOB</name>
<evidence type="ECO:0000313" key="1">
    <source>
        <dbReference type="EMBL" id="ATG49664.1"/>
    </source>
</evidence>
<protein>
    <submittedName>
        <fullName evidence="1">ModE family transcriptional regulator</fullName>
    </submittedName>
</protein>
<sequence>MLGPGKADLLEGIRDTGSIAAAGRRMAMSYKRAWSLVEEMNAAFKEPLVASARGGSKGGGAHLTETGEAVLTQYRAILAEVEAASEARIAMIRGMLAERDDMRLDMSGGK</sequence>
<dbReference type="Proteomes" id="UP000217935">
    <property type="component" value="Chromosome"/>
</dbReference>
<dbReference type="SUPFAM" id="SSF46785">
    <property type="entry name" value="Winged helix' DNA-binding domain"/>
    <property type="match status" value="1"/>
</dbReference>
<dbReference type="STRING" id="1758178.GCA_001550095_01673"/>
<dbReference type="PANTHER" id="PTHR30432">
    <property type="entry name" value="TRANSCRIPTIONAL REGULATOR MODE"/>
    <property type="match status" value="1"/>
</dbReference>
<dbReference type="InterPro" id="IPR036390">
    <property type="entry name" value="WH_DNA-bd_sf"/>
</dbReference>
<dbReference type="InterPro" id="IPR051815">
    <property type="entry name" value="Molybdate_resp_trans_reg"/>
</dbReference>
<gene>
    <name evidence="1" type="ORF">CEW89_02880</name>
</gene>
<dbReference type="OrthoDB" id="9800709at2"/>
<dbReference type="PANTHER" id="PTHR30432:SF1">
    <property type="entry name" value="DNA-BINDING TRANSCRIPTIONAL DUAL REGULATOR MODE"/>
    <property type="match status" value="1"/>
</dbReference>
<accession>A0A291GI48</accession>
<dbReference type="InterPro" id="IPR036388">
    <property type="entry name" value="WH-like_DNA-bd_sf"/>
</dbReference>
<evidence type="ECO:0000313" key="2">
    <source>
        <dbReference type="Proteomes" id="UP000217935"/>
    </source>
</evidence>
<dbReference type="AlphaFoldDB" id="A0A291GI48"/>
<organism evidence="1 2">
    <name type="scientific">Celeribacter ethanolicus</name>
    <dbReference type="NCBI Taxonomy" id="1758178"/>
    <lineage>
        <taxon>Bacteria</taxon>
        <taxon>Pseudomonadati</taxon>
        <taxon>Pseudomonadota</taxon>
        <taxon>Alphaproteobacteria</taxon>
        <taxon>Rhodobacterales</taxon>
        <taxon>Roseobacteraceae</taxon>
        <taxon>Celeribacter</taxon>
    </lineage>
</organism>
<reference evidence="1 2" key="1">
    <citation type="submission" date="2017-06" db="EMBL/GenBank/DDBJ databases">
        <title>Celeribacter sp. TSPH2 complete genome sequence.</title>
        <authorList>
            <person name="Woo J.-H."/>
            <person name="Kim H.-S."/>
        </authorList>
    </citation>
    <scope>NUCLEOTIDE SEQUENCE [LARGE SCALE GENOMIC DNA]</scope>
    <source>
        <strain evidence="1 2">TSPH2</strain>
    </source>
</reference>
<dbReference type="KEGG" id="ceh:CEW89_02880"/>
<dbReference type="Gene3D" id="1.10.10.10">
    <property type="entry name" value="Winged helix-like DNA-binding domain superfamily/Winged helix DNA-binding domain"/>
    <property type="match status" value="1"/>
</dbReference>
<proteinExistence type="predicted"/>